<dbReference type="InterPro" id="IPR001005">
    <property type="entry name" value="SANT/Myb"/>
</dbReference>
<dbReference type="Proteomes" id="UP001642360">
    <property type="component" value="Unassembled WGS sequence"/>
</dbReference>
<name>A0ABC8SE04_9AQUA</name>
<dbReference type="Pfam" id="PF13837">
    <property type="entry name" value="Myb_DNA-bind_4"/>
    <property type="match status" value="2"/>
</dbReference>
<dbReference type="CDD" id="cd12203">
    <property type="entry name" value="GT1"/>
    <property type="match status" value="2"/>
</dbReference>
<gene>
    <name evidence="7" type="ORF">ILEXP_LOCUS22338</name>
</gene>
<dbReference type="PANTHER" id="PTHR21654:SF63">
    <property type="entry name" value="MYB-LIKE DOMAIN-CONTAINING PROTEIN"/>
    <property type="match status" value="1"/>
</dbReference>
<evidence type="ECO:0000256" key="3">
    <source>
        <dbReference type="ARBA" id="ARBA00023125"/>
    </source>
</evidence>
<feature type="domain" description="Myb-like" evidence="6">
    <location>
        <begin position="92"/>
        <end position="152"/>
    </location>
</feature>
<dbReference type="EMBL" id="CAUOFW020002480">
    <property type="protein sequence ID" value="CAK9154035.1"/>
    <property type="molecule type" value="Genomic_DNA"/>
</dbReference>
<dbReference type="GO" id="GO:0003677">
    <property type="term" value="F:DNA binding"/>
    <property type="evidence" value="ECO:0007669"/>
    <property type="project" value="UniProtKB-KW"/>
</dbReference>
<keyword evidence="4" id="KW-0804">Transcription</keyword>
<organism evidence="7 8">
    <name type="scientific">Ilex paraguariensis</name>
    <name type="common">yerba mate</name>
    <dbReference type="NCBI Taxonomy" id="185542"/>
    <lineage>
        <taxon>Eukaryota</taxon>
        <taxon>Viridiplantae</taxon>
        <taxon>Streptophyta</taxon>
        <taxon>Embryophyta</taxon>
        <taxon>Tracheophyta</taxon>
        <taxon>Spermatophyta</taxon>
        <taxon>Magnoliopsida</taxon>
        <taxon>eudicotyledons</taxon>
        <taxon>Gunneridae</taxon>
        <taxon>Pentapetalae</taxon>
        <taxon>asterids</taxon>
        <taxon>campanulids</taxon>
        <taxon>Aquifoliales</taxon>
        <taxon>Aquifoliaceae</taxon>
        <taxon>Ilex</taxon>
    </lineage>
</organism>
<keyword evidence="8" id="KW-1185">Reference proteome</keyword>
<proteinExistence type="predicted"/>
<comment type="caution">
    <text evidence="7">The sequence shown here is derived from an EMBL/GenBank/DDBJ whole genome shotgun (WGS) entry which is preliminary data.</text>
</comment>
<protein>
    <recommendedName>
        <fullName evidence="6">Myb-like domain-containing protein</fullName>
    </recommendedName>
</protein>
<keyword evidence="3" id="KW-0238">DNA-binding</keyword>
<evidence type="ECO:0000256" key="2">
    <source>
        <dbReference type="ARBA" id="ARBA00023015"/>
    </source>
</evidence>
<dbReference type="InterPro" id="IPR044822">
    <property type="entry name" value="Myb_DNA-bind_4"/>
</dbReference>
<sequence>MGEQYVTRDLRELMAGKRGFPAPSPASEPYRNLLPPPPQLYNSIMLGCHSGGLAEFGPNTNMTVSTNTSASVDICADSGMEGGCNSLNDGGRSRWPRQETLTLLEIRSRLDHHFKEANQKGPLWDEVSRLMMEEYGYQRSGRKCREKFENLYKYYKKTKEGKSGRQDGKNYRFFRQLEALYGETSHEASTDFIISQATHEPLEDEKLCESLKALNPSNSNPSEFETSSSENNGCDLSAIACMMKEKKKCNEDHSFGRVRKSWKADMEDFVGSRMRKLMETQEAWMEKMLKTIEHREQERTIREEEWRKQETARFDHEYQLWVNERSRFEEARNFMLMEALQKLAGEKSEMALSKELKAKENSEDKVNGMPICVTSSKAWLETEISSLIQLRTSMEPKFNEFGHSEDRLWEQIASKMARMGYDWSAARCKETWDNISIISNKMTRKSKKKCEDENSRNFQHLYSYSCQEFVTNCKEHETLGLQLNDYGRSTINSNMGNVEDDNFFHILMDGGGNLLGNYGGKFNKV</sequence>
<evidence type="ECO:0000313" key="7">
    <source>
        <dbReference type="EMBL" id="CAK9154035.1"/>
    </source>
</evidence>
<reference evidence="7 8" key="1">
    <citation type="submission" date="2024-02" db="EMBL/GenBank/DDBJ databases">
        <authorList>
            <person name="Vignale AGUSTIN F."/>
            <person name="Sosa J E."/>
            <person name="Modenutti C."/>
        </authorList>
    </citation>
    <scope>NUCLEOTIDE SEQUENCE [LARGE SCALE GENOMIC DNA]</scope>
</reference>
<keyword evidence="5" id="KW-0539">Nucleus</keyword>
<evidence type="ECO:0000259" key="6">
    <source>
        <dbReference type="PROSITE" id="PS50090"/>
    </source>
</evidence>
<accession>A0ABC8SE04</accession>
<dbReference type="GO" id="GO:0005634">
    <property type="term" value="C:nucleus"/>
    <property type="evidence" value="ECO:0007669"/>
    <property type="project" value="UniProtKB-SubCell"/>
</dbReference>
<keyword evidence="2" id="KW-0805">Transcription regulation</keyword>
<dbReference type="GO" id="GO:0006355">
    <property type="term" value="P:regulation of DNA-templated transcription"/>
    <property type="evidence" value="ECO:0007669"/>
    <property type="project" value="UniProtKB-ARBA"/>
</dbReference>
<evidence type="ECO:0000256" key="5">
    <source>
        <dbReference type="ARBA" id="ARBA00023242"/>
    </source>
</evidence>
<dbReference type="PROSITE" id="PS50090">
    <property type="entry name" value="MYB_LIKE"/>
    <property type="match status" value="1"/>
</dbReference>
<dbReference type="Gene3D" id="1.10.10.60">
    <property type="entry name" value="Homeodomain-like"/>
    <property type="match status" value="2"/>
</dbReference>
<dbReference type="FunFam" id="1.10.10.60:FF:000342">
    <property type="entry name" value="trihelix transcription factor PTL-like"/>
    <property type="match status" value="1"/>
</dbReference>
<dbReference type="PANTHER" id="PTHR21654">
    <property type="entry name" value="FI21293P1"/>
    <property type="match status" value="1"/>
</dbReference>
<comment type="subcellular location">
    <subcellularLocation>
        <location evidence="1">Nucleus</location>
    </subcellularLocation>
</comment>
<evidence type="ECO:0000313" key="8">
    <source>
        <dbReference type="Proteomes" id="UP001642360"/>
    </source>
</evidence>
<dbReference type="AlphaFoldDB" id="A0ABC8SE04"/>
<evidence type="ECO:0000256" key="1">
    <source>
        <dbReference type="ARBA" id="ARBA00004123"/>
    </source>
</evidence>
<evidence type="ECO:0000256" key="4">
    <source>
        <dbReference type="ARBA" id="ARBA00023163"/>
    </source>
</evidence>